<evidence type="ECO:0000313" key="3">
    <source>
        <dbReference type="Proteomes" id="UP000481153"/>
    </source>
</evidence>
<feature type="region of interest" description="Disordered" evidence="1">
    <location>
        <begin position="48"/>
        <end position="68"/>
    </location>
</feature>
<gene>
    <name evidence="2" type="ORF">Ae201684_002710</name>
</gene>
<proteinExistence type="predicted"/>
<sequence>MRIEIRFADAERVNGLSLSFKLLRKAKDLTSLGRCKFIEQWVQAHSWGSRRRGQHQNSSIWSRQIPRR</sequence>
<dbReference type="Proteomes" id="UP000481153">
    <property type="component" value="Unassembled WGS sequence"/>
</dbReference>
<evidence type="ECO:0000313" key="2">
    <source>
        <dbReference type="EMBL" id="KAF0742308.1"/>
    </source>
</evidence>
<reference evidence="2 3" key="1">
    <citation type="submission" date="2019-07" db="EMBL/GenBank/DDBJ databases">
        <title>Genomics analysis of Aphanomyces spp. identifies a new class of oomycete effector associated with host adaptation.</title>
        <authorList>
            <person name="Gaulin E."/>
        </authorList>
    </citation>
    <scope>NUCLEOTIDE SEQUENCE [LARGE SCALE GENOMIC DNA]</scope>
    <source>
        <strain evidence="2 3">ATCC 201684</strain>
    </source>
</reference>
<dbReference type="AlphaFoldDB" id="A0A6G0XPV8"/>
<name>A0A6G0XPV8_9STRA</name>
<evidence type="ECO:0000256" key="1">
    <source>
        <dbReference type="SAM" id="MobiDB-lite"/>
    </source>
</evidence>
<organism evidence="2 3">
    <name type="scientific">Aphanomyces euteiches</name>
    <dbReference type="NCBI Taxonomy" id="100861"/>
    <lineage>
        <taxon>Eukaryota</taxon>
        <taxon>Sar</taxon>
        <taxon>Stramenopiles</taxon>
        <taxon>Oomycota</taxon>
        <taxon>Saprolegniomycetes</taxon>
        <taxon>Saprolegniales</taxon>
        <taxon>Verrucalvaceae</taxon>
        <taxon>Aphanomyces</taxon>
    </lineage>
</organism>
<protein>
    <submittedName>
        <fullName evidence="2">Uncharacterized protein</fullName>
    </submittedName>
</protein>
<comment type="caution">
    <text evidence="2">The sequence shown here is derived from an EMBL/GenBank/DDBJ whole genome shotgun (WGS) entry which is preliminary data.</text>
</comment>
<keyword evidence="3" id="KW-1185">Reference proteome</keyword>
<accession>A0A6G0XPV8</accession>
<dbReference type="EMBL" id="VJMJ01000029">
    <property type="protein sequence ID" value="KAF0742308.1"/>
    <property type="molecule type" value="Genomic_DNA"/>
</dbReference>